<accession>A0A6S6YEN2</accession>
<evidence type="ECO:0000313" key="2">
    <source>
        <dbReference type="Proteomes" id="UP000515733"/>
    </source>
</evidence>
<evidence type="ECO:0000313" key="1">
    <source>
        <dbReference type="EMBL" id="CAB1371016.1"/>
    </source>
</evidence>
<dbReference type="KEGG" id="doe:DENOEST_3862"/>
<gene>
    <name evidence="1" type="ORF">DENOEST_3862</name>
</gene>
<dbReference type="AlphaFoldDB" id="A0A6S6YEN2"/>
<dbReference type="EMBL" id="LR778301">
    <property type="protein sequence ID" value="CAB1371016.1"/>
    <property type="molecule type" value="Genomic_DNA"/>
</dbReference>
<protein>
    <submittedName>
        <fullName evidence="1">Uncharacterized protein</fullName>
    </submittedName>
</protein>
<keyword evidence="2" id="KW-1185">Reference proteome</keyword>
<name>A0A6S6YEN2_9PROT</name>
<organism evidence="1 2">
    <name type="scientific">Denitratisoma oestradiolicum</name>
    <dbReference type="NCBI Taxonomy" id="311182"/>
    <lineage>
        <taxon>Bacteria</taxon>
        <taxon>Pseudomonadati</taxon>
        <taxon>Pseudomonadota</taxon>
        <taxon>Betaproteobacteria</taxon>
        <taxon>Nitrosomonadales</taxon>
        <taxon>Sterolibacteriaceae</taxon>
        <taxon>Denitratisoma</taxon>
    </lineage>
</organism>
<proteinExistence type="predicted"/>
<sequence>MAALSFARVESRGLIMPDSIRAIVTKATPEFLAKSGCVQLSAARAARMAEIIRVSCEKTIFILLWTLIMSLNDFSLSENRLCLSPFCLPKCLKPYFVLWGKQRSITTMRVAKV</sequence>
<dbReference type="Proteomes" id="UP000515733">
    <property type="component" value="Chromosome"/>
</dbReference>
<reference evidence="1 2" key="1">
    <citation type="submission" date="2020-03" db="EMBL/GenBank/DDBJ databases">
        <authorList>
            <consortium name="Genoscope - CEA"/>
            <person name="William W."/>
        </authorList>
    </citation>
    <scope>NUCLEOTIDE SEQUENCE [LARGE SCALE GENOMIC DNA]</scope>
    <source>
        <strain evidence="2">DSM 16959</strain>
    </source>
</reference>